<reference evidence="1 2" key="1">
    <citation type="journal article" date="2019" name="Sci. Rep.">
        <title>Orb-weaving spider Araneus ventricosus genome elucidates the spidroin gene catalogue.</title>
        <authorList>
            <person name="Kono N."/>
            <person name="Nakamura H."/>
            <person name="Ohtoshi R."/>
            <person name="Moran D.A.P."/>
            <person name="Shinohara A."/>
            <person name="Yoshida Y."/>
            <person name="Fujiwara M."/>
            <person name="Mori M."/>
            <person name="Tomita M."/>
            <person name="Arakawa K."/>
        </authorList>
    </citation>
    <scope>NUCLEOTIDE SEQUENCE [LARGE SCALE GENOMIC DNA]</scope>
</reference>
<comment type="caution">
    <text evidence="1">The sequence shown here is derived from an EMBL/GenBank/DDBJ whole genome shotgun (WGS) entry which is preliminary data.</text>
</comment>
<proteinExistence type="predicted"/>
<dbReference type="AlphaFoldDB" id="A0A4Y2LEV7"/>
<organism evidence="1 2">
    <name type="scientific">Araneus ventricosus</name>
    <name type="common">Orbweaver spider</name>
    <name type="synonym">Epeira ventricosa</name>
    <dbReference type="NCBI Taxonomy" id="182803"/>
    <lineage>
        <taxon>Eukaryota</taxon>
        <taxon>Metazoa</taxon>
        <taxon>Ecdysozoa</taxon>
        <taxon>Arthropoda</taxon>
        <taxon>Chelicerata</taxon>
        <taxon>Arachnida</taxon>
        <taxon>Araneae</taxon>
        <taxon>Araneomorphae</taxon>
        <taxon>Entelegynae</taxon>
        <taxon>Araneoidea</taxon>
        <taxon>Araneidae</taxon>
        <taxon>Araneus</taxon>
    </lineage>
</organism>
<dbReference type="Proteomes" id="UP000499080">
    <property type="component" value="Unassembled WGS sequence"/>
</dbReference>
<evidence type="ECO:0000313" key="2">
    <source>
        <dbReference type="Proteomes" id="UP000499080"/>
    </source>
</evidence>
<sequence>MGLTKGSGGAEMVGSGKFPWGQPRLVANERPGFAGSSFFRRPGQVSCDPVHTRRLIRRTRLPFSLIGTPKEDDDYGRPPDNIVPAYKDAVRGPETFTGDVAFYGADIYRSGPSGLSELLGLHCSDRTDGVLMRAIGKGRIWGIMSTSSHLL</sequence>
<keyword evidence="2" id="KW-1185">Reference proteome</keyword>
<evidence type="ECO:0000313" key="1">
    <source>
        <dbReference type="EMBL" id="GBN11887.1"/>
    </source>
</evidence>
<protein>
    <submittedName>
        <fullName evidence="1">Uncharacterized protein</fullName>
    </submittedName>
</protein>
<accession>A0A4Y2LEV7</accession>
<dbReference type="EMBL" id="BGPR01005622">
    <property type="protein sequence ID" value="GBN11887.1"/>
    <property type="molecule type" value="Genomic_DNA"/>
</dbReference>
<name>A0A4Y2LEV7_ARAVE</name>
<gene>
    <name evidence="1" type="ORF">AVEN_236036_1</name>
</gene>